<dbReference type="SUPFAM" id="SSF54909">
    <property type="entry name" value="Dimeric alpha+beta barrel"/>
    <property type="match status" value="1"/>
</dbReference>
<evidence type="ECO:0008006" key="4">
    <source>
        <dbReference type="Google" id="ProtNLM"/>
    </source>
</evidence>
<accession>W2RM15</accession>
<sequence>MTEQSSQRFPNPYSNWSAEDPAHPSFVVHGTDDTPGPKAYFIYMEAAPGHEEDVQSFMRDINTGVNKEPGTGLWFGTRFSKSSFAIFEAFPDAKRRHDHDEGPGGLNFSRVEELRKWFAQPAQIYRLDVMHGKFTTMFGKEVKSLA</sequence>
<dbReference type="GeneID" id="19974473"/>
<proteinExistence type="predicted"/>
<dbReference type="InParanoid" id="W2RM15"/>
<dbReference type="Proteomes" id="UP000030752">
    <property type="component" value="Unassembled WGS sequence"/>
</dbReference>
<dbReference type="RefSeq" id="XP_008719681.1">
    <property type="nucleotide sequence ID" value="XM_008721459.1"/>
</dbReference>
<dbReference type="VEuPathDB" id="FungiDB:HMPREF1541_07134"/>
<name>W2RM15_CYPE1</name>
<organism evidence="2 3">
    <name type="scientific">Cyphellophora europaea (strain CBS 101466)</name>
    <name type="common">Phialophora europaea</name>
    <dbReference type="NCBI Taxonomy" id="1220924"/>
    <lineage>
        <taxon>Eukaryota</taxon>
        <taxon>Fungi</taxon>
        <taxon>Dikarya</taxon>
        <taxon>Ascomycota</taxon>
        <taxon>Pezizomycotina</taxon>
        <taxon>Eurotiomycetes</taxon>
        <taxon>Chaetothyriomycetidae</taxon>
        <taxon>Chaetothyriales</taxon>
        <taxon>Cyphellophoraceae</taxon>
        <taxon>Cyphellophora</taxon>
    </lineage>
</organism>
<gene>
    <name evidence="2" type="ORF">HMPREF1541_07134</name>
</gene>
<dbReference type="HOGENOM" id="CLU_148789_0_0_1"/>
<dbReference type="EMBL" id="KB822723">
    <property type="protein sequence ID" value="ETN37512.1"/>
    <property type="molecule type" value="Genomic_DNA"/>
</dbReference>
<reference evidence="2 3" key="1">
    <citation type="submission" date="2013-03" db="EMBL/GenBank/DDBJ databases">
        <title>The Genome Sequence of Phialophora europaea CBS 101466.</title>
        <authorList>
            <consortium name="The Broad Institute Genomics Platform"/>
            <person name="Cuomo C."/>
            <person name="de Hoog S."/>
            <person name="Gorbushina A."/>
            <person name="Walker B."/>
            <person name="Young S.K."/>
            <person name="Zeng Q."/>
            <person name="Gargeya S."/>
            <person name="Fitzgerald M."/>
            <person name="Haas B."/>
            <person name="Abouelleil A."/>
            <person name="Allen A.W."/>
            <person name="Alvarado L."/>
            <person name="Arachchi H.M."/>
            <person name="Berlin A.M."/>
            <person name="Chapman S.B."/>
            <person name="Gainer-Dewar J."/>
            <person name="Goldberg J."/>
            <person name="Griggs A."/>
            <person name="Gujja S."/>
            <person name="Hansen M."/>
            <person name="Howarth C."/>
            <person name="Imamovic A."/>
            <person name="Ireland A."/>
            <person name="Larimer J."/>
            <person name="McCowan C."/>
            <person name="Murphy C."/>
            <person name="Pearson M."/>
            <person name="Poon T.W."/>
            <person name="Priest M."/>
            <person name="Roberts A."/>
            <person name="Saif S."/>
            <person name="Shea T."/>
            <person name="Sisk P."/>
            <person name="Sykes S."/>
            <person name="Wortman J."/>
            <person name="Nusbaum C."/>
            <person name="Birren B."/>
        </authorList>
    </citation>
    <scope>NUCLEOTIDE SEQUENCE [LARGE SCALE GENOMIC DNA]</scope>
    <source>
        <strain evidence="2 3">CBS 101466</strain>
    </source>
</reference>
<feature type="region of interest" description="Disordered" evidence="1">
    <location>
        <begin position="1"/>
        <end position="30"/>
    </location>
</feature>
<evidence type="ECO:0000313" key="3">
    <source>
        <dbReference type="Proteomes" id="UP000030752"/>
    </source>
</evidence>
<evidence type="ECO:0000313" key="2">
    <source>
        <dbReference type="EMBL" id="ETN37512.1"/>
    </source>
</evidence>
<dbReference type="InterPro" id="IPR011008">
    <property type="entry name" value="Dimeric_a/b-barrel"/>
</dbReference>
<dbReference type="Gene3D" id="3.30.70.100">
    <property type="match status" value="1"/>
</dbReference>
<keyword evidence="3" id="KW-1185">Reference proteome</keyword>
<dbReference type="eggNOG" id="ENOG502TAN6">
    <property type="taxonomic scope" value="Eukaryota"/>
</dbReference>
<feature type="compositionally biased region" description="Polar residues" evidence="1">
    <location>
        <begin position="1"/>
        <end position="17"/>
    </location>
</feature>
<protein>
    <recommendedName>
        <fullName evidence="4">ABM domain-containing protein</fullName>
    </recommendedName>
</protein>
<evidence type="ECO:0000256" key="1">
    <source>
        <dbReference type="SAM" id="MobiDB-lite"/>
    </source>
</evidence>
<dbReference type="AlphaFoldDB" id="W2RM15"/>
<dbReference type="OrthoDB" id="3335607at2759"/>